<dbReference type="InterPro" id="IPR002611">
    <property type="entry name" value="IstB_ATP-bd"/>
</dbReference>
<accession>G4T4R1</accession>
<protein>
    <submittedName>
        <fullName evidence="5">IstB transposition helper protein</fullName>
    </submittedName>
</protein>
<dbReference type="PANTHER" id="PTHR30050">
    <property type="entry name" value="CHROMOSOMAL REPLICATION INITIATOR PROTEIN DNAA"/>
    <property type="match status" value="1"/>
</dbReference>
<dbReference type="CDD" id="cd00009">
    <property type="entry name" value="AAA"/>
    <property type="match status" value="1"/>
</dbReference>
<dbReference type="NCBIfam" id="NF038214">
    <property type="entry name" value="IS21_help_AAA"/>
    <property type="match status" value="1"/>
</dbReference>
<dbReference type="SUPFAM" id="SSF52540">
    <property type="entry name" value="P-loop containing nucleoside triphosphate hydrolases"/>
    <property type="match status" value="1"/>
</dbReference>
<gene>
    <name evidence="5" type="ordered locus">MEALZ_p0112</name>
</gene>
<evidence type="ECO:0000313" key="5">
    <source>
        <dbReference type="EMBL" id="CCE25817.1"/>
    </source>
</evidence>
<dbReference type="HOGENOM" id="CLU_062999_1_1_6"/>
<dbReference type="AlphaFoldDB" id="G4T4R1"/>
<dbReference type="GO" id="GO:0006260">
    <property type="term" value="P:DNA replication"/>
    <property type="evidence" value="ECO:0007669"/>
    <property type="project" value="TreeGrafter"/>
</dbReference>
<dbReference type="InterPro" id="IPR028350">
    <property type="entry name" value="DNAC/IstB-like"/>
</dbReference>
<keyword evidence="6" id="KW-1185">Reference proteome</keyword>
<dbReference type="KEGG" id="mah:MEALZ_p0112"/>
<dbReference type="EMBL" id="FO082061">
    <property type="protein sequence ID" value="CCE25817.1"/>
    <property type="molecule type" value="Genomic_DNA"/>
</dbReference>
<dbReference type="Pfam" id="PF01695">
    <property type="entry name" value="IstB_IS21"/>
    <property type="match status" value="1"/>
</dbReference>
<comment type="similarity">
    <text evidence="1">Belongs to the IS21/IS1162 putative ATP-binding protein family.</text>
</comment>
<dbReference type="InterPro" id="IPR027417">
    <property type="entry name" value="P-loop_NTPase"/>
</dbReference>
<evidence type="ECO:0000256" key="1">
    <source>
        <dbReference type="ARBA" id="ARBA00008059"/>
    </source>
</evidence>
<evidence type="ECO:0000313" key="6">
    <source>
        <dbReference type="Proteomes" id="UP000008315"/>
    </source>
</evidence>
<dbReference type="InterPro" id="IPR047661">
    <property type="entry name" value="IstB"/>
</dbReference>
<geneLocation type="plasmid" evidence="5 6">
    <name>MEALZ_p</name>
</geneLocation>
<evidence type="ECO:0000259" key="4">
    <source>
        <dbReference type="SMART" id="SM00382"/>
    </source>
</evidence>
<organism evidence="5 6">
    <name type="scientific">Methylotuvimicrobium alcaliphilum (strain DSM 19304 / NCIMB 14124 / VKM B-2133 / 20Z)</name>
    <name type="common">Methylomicrobium alcaliphilum</name>
    <dbReference type="NCBI Taxonomy" id="1091494"/>
    <lineage>
        <taxon>Bacteria</taxon>
        <taxon>Pseudomonadati</taxon>
        <taxon>Pseudomonadota</taxon>
        <taxon>Gammaproteobacteria</taxon>
        <taxon>Methylococcales</taxon>
        <taxon>Methylococcaceae</taxon>
        <taxon>Methylotuvimicrobium</taxon>
    </lineage>
</organism>
<dbReference type="SMART" id="SM00382">
    <property type="entry name" value="AAA"/>
    <property type="match status" value="1"/>
</dbReference>
<dbReference type="GO" id="GO:0005524">
    <property type="term" value="F:ATP binding"/>
    <property type="evidence" value="ECO:0007669"/>
    <property type="project" value="UniProtKB-KW"/>
</dbReference>
<proteinExistence type="inferred from homology"/>
<dbReference type="PIRSF" id="PIRSF003073">
    <property type="entry name" value="DNAC_TnpB_IstB"/>
    <property type="match status" value="1"/>
</dbReference>
<dbReference type="RefSeq" id="WP_014133173.1">
    <property type="nucleotide sequence ID" value="NC_016108.1"/>
</dbReference>
<reference evidence="5 6" key="1">
    <citation type="journal article" date="2012" name="J. Bacteriol.">
        <title>Genome sequence of the haloalkaliphilic methanotrophic bacterium Methylomicrobium alcaliphilum 20Z.</title>
        <authorList>
            <person name="Vuilleumier S."/>
            <person name="Khmelenina V.N."/>
            <person name="Bringel F."/>
            <person name="Reshetnikov A.S."/>
            <person name="Lajus A."/>
            <person name="Mangenot S."/>
            <person name="Rouy Z."/>
            <person name="Op den Camp H.J."/>
            <person name="Jetten M.S."/>
            <person name="Dispirito A.A."/>
            <person name="Dunfield P."/>
            <person name="Klotz M.G."/>
            <person name="Semrau J.D."/>
            <person name="Stein L.Y."/>
            <person name="Barbe V."/>
            <person name="Medigue C."/>
            <person name="Trotsenko Y.A."/>
            <person name="Kalyuzhnaya M.G."/>
        </authorList>
    </citation>
    <scope>NUCLEOTIDE SEQUENCE [LARGE SCALE GENOMIC DNA]</scope>
    <source>
        <strain evidence="6">DSM 19304 / NCIMB 14124 / VKM B-2133 / 20Z</strain>
    </source>
</reference>
<keyword evidence="5" id="KW-0614">Plasmid</keyword>
<sequence>MIDADQLKQQAIELKLHGIQAHWHELTQVQYPWLETLLNWERQERKQRSLERRLSHAKLGRFKPLTEFDWQWPDKIDQKAIHALMHLDFLTGANNIILLGGNGVGKSTLAQNLGYQAVMHGHTVLFTTAANMLNDLAALDSDNALRRRIKHYAKPALLIIDEVGYLSYSNRHADLLFEIVNQRYEQRSTLVTTNRPFAEWNDVFPNAACVVSLVDRLVHHSEIIAIEGKSYRMKEAKEQATERRSRQQGGAK</sequence>
<evidence type="ECO:0000256" key="3">
    <source>
        <dbReference type="ARBA" id="ARBA00022840"/>
    </source>
</evidence>
<dbReference type="PANTHER" id="PTHR30050:SF4">
    <property type="entry name" value="ATP-BINDING PROTEIN RV3427C IN INSERTION SEQUENCE-RELATED"/>
    <property type="match status" value="1"/>
</dbReference>
<feature type="domain" description="AAA+ ATPase" evidence="4">
    <location>
        <begin position="92"/>
        <end position="225"/>
    </location>
</feature>
<name>G4T4R1_META2</name>
<keyword evidence="2" id="KW-0547">Nucleotide-binding</keyword>
<keyword evidence="3" id="KW-0067">ATP-binding</keyword>
<evidence type="ECO:0000256" key="2">
    <source>
        <dbReference type="ARBA" id="ARBA00022741"/>
    </source>
</evidence>
<dbReference type="Proteomes" id="UP000008315">
    <property type="component" value="Plasmid MEALZ_p"/>
</dbReference>
<dbReference type="InterPro" id="IPR003593">
    <property type="entry name" value="AAA+_ATPase"/>
</dbReference>
<dbReference type="Gene3D" id="3.40.50.300">
    <property type="entry name" value="P-loop containing nucleotide triphosphate hydrolases"/>
    <property type="match status" value="1"/>
</dbReference>